<gene>
    <name evidence="1" type="ORF">LCGC14_3059700</name>
</gene>
<organism evidence="1">
    <name type="scientific">marine sediment metagenome</name>
    <dbReference type="NCBI Taxonomy" id="412755"/>
    <lineage>
        <taxon>unclassified sequences</taxon>
        <taxon>metagenomes</taxon>
        <taxon>ecological metagenomes</taxon>
    </lineage>
</organism>
<proteinExistence type="predicted"/>
<protein>
    <submittedName>
        <fullName evidence="1">Uncharacterized protein</fullName>
    </submittedName>
</protein>
<dbReference type="EMBL" id="LAZR01064751">
    <property type="protein sequence ID" value="KKK56917.1"/>
    <property type="molecule type" value="Genomic_DNA"/>
</dbReference>
<name>A0A0F8WJ79_9ZZZZ</name>
<dbReference type="AlphaFoldDB" id="A0A0F8WJ79"/>
<comment type="caution">
    <text evidence="1">The sequence shown here is derived from an EMBL/GenBank/DDBJ whole genome shotgun (WGS) entry which is preliminary data.</text>
</comment>
<feature type="non-terminal residue" evidence="1">
    <location>
        <position position="1"/>
    </location>
</feature>
<reference evidence="1" key="1">
    <citation type="journal article" date="2015" name="Nature">
        <title>Complex archaea that bridge the gap between prokaryotes and eukaryotes.</title>
        <authorList>
            <person name="Spang A."/>
            <person name="Saw J.H."/>
            <person name="Jorgensen S.L."/>
            <person name="Zaremba-Niedzwiedzka K."/>
            <person name="Martijn J."/>
            <person name="Lind A.E."/>
            <person name="van Eijk R."/>
            <person name="Schleper C."/>
            <person name="Guy L."/>
            <person name="Ettema T.J."/>
        </authorList>
    </citation>
    <scope>NUCLEOTIDE SEQUENCE</scope>
</reference>
<evidence type="ECO:0000313" key="1">
    <source>
        <dbReference type="EMBL" id="KKK56917.1"/>
    </source>
</evidence>
<sequence>REIIPWPDLPESRRQEYLATAKAVLPEIVGEVLGEAANSLQASCDAVPGNPNETFIRDNVVKSSADFIRALRDRRLEELE</sequence>
<accession>A0A0F8WJ79</accession>